<feature type="domain" description="W2" evidence="9">
    <location>
        <begin position="783"/>
        <end position="951"/>
    </location>
</feature>
<keyword evidence="3" id="KW-0963">Cytoplasm</keyword>
<name>A0A9N8VWU1_9GLOM</name>
<dbReference type="InterPro" id="IPR016024">
    <property type="entry name" value="ARM-type_fold"/>
</dbReference>
<dbReference type="InterPro" id="IPR029044">
    <property type="entry name" value="Nucleotide-diphossugar_trans"/>
</dbReference>
<evidence type="ECO:0000256" key="6">
    <source>
        <dbReference type="ARBA" id="ARBA00044144"/>
    </source>
</evidence>
<comment type="subcellular location">
    <subcellularLocation>
        <location evidence="1">Cytoplasm</location>
        <location evidence="1">Cytosol</location>
    </subcellularLocation>
</comment>
<evidence type="ECO:0000256" key="2">
    <source>
        <dbReference type="ARBA" id="ARBA00007878"/>
    </source>
</evidence>
<dbReference type="FunFam" id="3.90.550.10:FF:000066">
    <property type="entry name" value="Translation initiation factor eIF-2B subunit epsilon"/>
    <property type="match status" value="1"/>
</dbReference>
<dbReference type="CDD" id="cd11558">
    <property type="entry name" value="W2_eIF2B_epsilon"/>
    <property type="match status" value="1"/>
</dbReference>
<evidence type="ECO:0000256" key="1">
    <source>
        <dbReference type="ARBA" id="ARBA00004514"/>
    </source>
</evidence>
<keyword evidence="5" id="KW-0648">Protein biosynthesis</keyword>
<organism evidence="10 11">
    <name type="scientific">Paraglomus brasilianum</name>
    <dbReference type="NCBI Taxonomy" id="144538"/>
    <lineage>
        <taxon>Eukaryota</taxon>
        <taxon>Fungi</taxon>
        <taxon>Fungi incertae sedis</taxon>
        <taxon>Mucoromycota</taxon>
        <taxon>Glomeromycotina</taxon>
        <taxon>Glomeromycetes</taxon>
        <taxon>Paraglomerales</taxon>
        <taxon>Paraglomeraceae</taxon>
        <taxon>Paraglomus</taxon>
    </lineage>
</organism>
<dbReference type="AlphaFoldDB" id="A0A9N8VWU1"/>
<keyword evidence="11" id="KW-1185">Reference proteome</keyword>
<dbReference type="Pfam" id="PF00483">
    <property type="entry name" value="NTP_transferase"/>
    <property type="match status" value="1"/>
</dbReference>
<dbReference type="Gene3D" id="2.160.10.10">
    <property type="entry name" value="Hexapeptide repeat proteins"/>
    <property type="match status" value="1"/>
</dbReference>
<evidence type="ECO:0000259" key="9">
    <source>
        <dbReference type="PROSITE" id="PS51363"/>
    </source>
</evidence>
<comment type="caution">
    <text evidence="10">The sequence shown here is derived from an EMBL/GenBank/DDBJ whole genome shotgun (WGS) entry which is preliminary data.</text>
</comment>
<dbReference type="InterPro" id="IPR056764">
    <property type="entry name" value="LbH_EIF2B3/5"/>
</dbReference>
<evidence type="ECO:0000256" key="8">
    <source>
        <dbReference type="ARBA" id="ARBA00046432"/>
    </source>
</evidence>
<evidence type="ECO:0000256" key="5">
    <source>
        <dbReference type="ARBA" id="ARBA00022917"/>
    </source>
</evidence>
<dbReference type="Gene3D" id="3.90.550.10">
    <property type="entry name" value="Spore Coat Polysaccharide Biosynthesis Protein SpsA, Chain A"/>
    <property type="match status" value="1"/>
</dbReference>
<comment type="similarity">
    <text evidence="2">Belongs to the eIF-2B gamma/epsilon subunits family.</text>
</comment>
<evidence type="ECO:0000256" key="7">
    <source>
        <dbReference type="ARBA" id="ARBA00044345"/>
    </source>
</evidence>
<dbReference type="CDD" id="cd04197">
    <property type="entry name" value="eIF-2B_epsilon_N"/>
    <property type="match status" value="1"/>
</dbReference>
<sequence length="957" mass="108109">MVKDAHTVECVNEAIDDNHLWYLAYGSNMNKKTFQGLRKIVPLQHKAVTVPEYWLSLDMMGSPYIEPCFASIVKRTRQNITEGYAREIHLRCKAGTLFKWNPDNPEESLPPTLHGVAYLITKEQFKRILMTEGGWGYDDFPAGYSVIDVECKTCDAEKIVAKTLIARPASVKIGCQASERYLNLMREGAKEFGFDPTYQKYLFDLQPYRPDTQSHGVKSVKQLLAQDGALPSTKGVPLKEEIQERASLQNLIGWLPYAKKMPAEAIENRVHSDNMALKPSRKNLEPETILKAVVLADSFNERFRPLTFDKPRCLLPLCNTPLLEYTLEFLAVAGVQEVVLLCKNHPEQIKNYVRSSKWNRPYSPLKIITIVTPTALSVGDALREVDNRHLISSDFILVSGDVVSNVQLDKALELHRARKATDKDSIMTMVLKEASPFHRTRALGESSIFVIDEKTSECLYYDSLKLFPRKRRMVMSMEVFDKHSNVQIRNDLIDCQIDICSVEVPALFSDNYDWQEIRQDFVYGILTTEFPKKTIYSHVVKDSYAARVRSLQTYNAISKDMLSRWTYPIVPDSNLQEGDSYKYLRGHIYKEQDVILSRSCVLGENVQIGSGSEIGENVKINNSVIGRRVQIGANVTIEGSHIWDDVKISAGCTISNSILAAGVQLEENVAVQEDCLLSYYVVVGPDVTLPPHTKLTRHTESMTATQDKKESLDHDYDQTLIGVNGKGNIWEDTELFVDDQDFRNAQIASLAYDLSTVTLTDSGSEASVISGSSISDDDDYGDTNSTENFSREVEQTLDRAFNENHSVEIAALELNTLRMATNTTFHDLRTVVIPSILDLVKIEKLNESVKEVLNKWGPLIGKLILSEADQVDALNVSQGHCAKKDCDPKLLFWTIRLLYEQDIIEEDAILEWYNSENARGAGRPDIYGQLRDSLTPFVRWLQEAEEETEDEASGDET</sequence>
<dbReference type="InterPro" id="IPR003307">
    <property type="entry name" value="W2_domain"/>
</dbReference>
<dbReference type="GO" id="GO:0005851">
    <property type="term" value="C:eukaryotic translation initiation factor 2B complex"/>
    <property type="evidence" value="ECO:0007669"/>
    <property type="project" value="TreeGrafter"/>
</dbReference>
<dbReference type="SUPFAM" id="SSF53448">
    <property type="entry name" value="Nucleotide-diphospho-sugar transferases"/>
    <property type="match status" value="1"/>
</dbReference>
<evidence type="ECO:0000313" key="11">
    <source>
        <dbReference type="Proteomes" id="UP000789739"/>
    </source>
</evidence>
<dbReference type="GO" id="GO:0005829">
    <property type="term" value="C:cytosol"/>
    <property type="evidence" value="ECO:0007669"/>
    <property type="project" value="UniProtKB-SubCell"/>
</dbReference>
<dbReference type="GO" id="GO:0031369">
    <property type="term" value="F:translation initiation factor binding"/>
    <property type="evidence" value="ECO:0007669"/>
    <property type="project" value="InterPro"/>
</dbReference>
<dbReference type="PROSITE" id="PS51363">
    <property type="entry name" value="W2"/>
    <property type="match status" value="1"/>
</dbReference>
<dbReference type="InterPro" id="IPR011004">
    <property type="entry name" value="Trimer_LpxA-like_sf"/>
</dbReference>
<dbReference type="InterPro" id="IPR051956">
    <property type="entry name" value="eIF2B_epsilon"/>
</dbReference>
<dbReference type="EMBL" id="CAJVPI010000057">
    <property type="protein sequence ID" value="CAG8469219.1"/>
    <property type="molecule type" value="Genomic_DNA"/>
</dbReference>
<dbReference type="SMART" id="SM00515">
    <property type="entry name" value="eIF5C"/>
    <property type="match status" value="1"/>
</dbReference>
<proteinExistence type="inferred from homology"/>
<dbReference type="InterPro" id="IPR035543">
    <property type="entry name" value="eIF-2B_epsilon_N"/>
</dbReference>
<dbReference type="Proteomes" id="UP000789739">
    <property type="component" value="Unassembled WGS sequence"/>
</dbReference>
<keyword evidence="4" id="KW-0396">Initiation factor</keyword>
<comment type="subunit">
    <text evidence="8">Component of the translation initiation factor 2B (eIF2B) complex which is a heterodecamer of two sets of five different subunits: alpha, beta, gamma, delta and epsilon. Subunits alpha, beta and delta comprise a regulatory subcomplex and subunits epsilon and gamma comprise a catalytic subcomplex. Within the complex, the hexameric regulatory complex resides at the center, with the two heterodimeric catalytic subcomplexes bound on opposite sides.</text>
</comment>
<dbReference type="PANTHER" id="PTHR45887">
    <property type="entry name" value="TRANSLATION INITIATION FACTOR EIF-2B SUBUNIT EPSILON"/>
    <property type="match status" value="1"/>
</dbReference>
<evidence type="ECO:0000256" key="4">
    <source>
        <dbReference type="ARBA" id="ARBA00022540"/>
    </source>
</evidence>
<dbReference type="InterPro" id="IPR044123">
    <property type="entry name" value="W2_eIF2B_epsilon"/>
</dbReference>
<accession>A0A9N8VWU1</accession>
<evidence type="ECO:0000313" key="10">
    <source>
        <dbReference type="EMBL" id="CAG8469219.1"/>
    </source>
</evidence>
<dbReference type="Pfam" id="PF25084">
    <property type="entry name" value="LbH_EIF2B"/>
    <property type="match status" value="1"/>
</dbReference>
<dbReference type="InterPro" id="IPR005835">
    <property type="entry name" value="NTP_transferase_dom"/>
</dbReference>
<gene>
    <name evidence="10" type="ORF">PBRASI_LOCUS986</name>
</gene>
<dbReference type="OrthoDB" id="424572at2759"/>
<evidence type="ECO:0000256" key="3">
    <source>
        <dbReference type="ARBA" id="ARBA00022490"/>
    </source>
</evidence>
<dbReference type="SUPFAM" id="SSF48371">
    <property type="entry name" value="ARM repeat"/>
    <property type="match status" value="1"/>
</dbReference>
<dbReference type="GO" id="GO:0003743">
    <property type="term" value="F:translation initiation factor activity"/>
    <property type="evidence" value="ECO:0007669"/>
    <property type="project" value="UniProtKB-KW"/>
</dbReference>
<dbReference type="Gene3D" id="1.25.40.180">
    <property type="match status" value="1"/>
</dbReference>
<dbReference type="SUPFAM" id="SSF51161">
    <property type="entry name" value="Trimeric LpxA-like enzymes"/>
    <property type="match status" value="1"/>
</dbReference>
<dbReference type="GO" id="GO:0005085">
    <property type="term" value="F:guanyl-nucleotide exchange factor activity"/>
    <property type="evidence" value="ECO:0007669"/>
    <property type="project" value="InterPro"/>
</dbReference>
<dbReference type="PANTHER" id="PTHR45887:SF1">
    <property type="entry name" value="TRANSLATION INITIATION FACTOR EIF-2B SUBUNIT EPSILON"/>
    <property type="match status" value="1"/>
</dbReference>
<dbReference type="Gene3D" id="3.10.490.10">
    <property type="entry name" value="Gamma-glutamyl cyclotransferase-like"/>
    <property type="match status" value="1"/>
</dbReference>
<dbReference type="Pfam" id="PF02020">
    <property type="entry name" value="W2"/>
    <property type="match status" value="1"/>
</dbReference>
<protein>
    <recommendedName>
        <fullName evidence="6">Translation initiation factor eIF2B subunit epsilon</fullName>
    </recommendedName>
    <alternativeName>
        <fullName evidence="7">eIF2B GDP-GTP exchange factor subunit epsilon</fullName>
    </alternativeName>
</protein>
<reference evidence="10" key="1">
    <citation type="submission" date="2021-06" db="EMBL/GenBank/DDBJ databases">
        <authorList>
            <person name="Kallberg Y."/>
            <person name="Tangrot J."/>
            <person name="Rosling A."/>
        </authorList>
    </citation>
    <scope>NUCLEOTIDE SEQUENCE</scope>
    <source>
        <strain evidence="10">BR232B</strain>
    </source>
</reference>